<dbReference type="EMBL" id="LVHD01000003">
    <property type="protein sequence ID" value="OAG78482.1"/>
    <property type="molecule type" value="Genomic_DNA"/>
</dbReference>
<evidence type="ECO:0000313" key="2">
    <source>
        <dbReference type="Proteomes" id="UP000077349"/>
    </source>
</evidence>
<organism evidence="1 2">
    <name type="scientific">Acetobacter malorum</name>
    <dbReference type="NCBI Taxonomy" id="178901"/>
    <lineage>
        <taxon>Bacteria</taxon>
        <taxon>Pseudomonadati</taxon>
        <taxon>Pseudomonadota</taxon>
        <taxon>Alphaproteobacteria</taxon>
        <taxon>Acetobacterales</taxon>
        <taxon>Acetobacteraceae</taxon>
        <taxon>Acetobacter</taxon>
    </lineage>
</organism>
<name>A0A087PXE3_9PROT</name>
<evidence type="ECO:0000313" key="1">
    <source>
        <dbReference type="EMBL" id="OAG78482.1"/>
    </source>
</evidence>
<protein>
    <submittedName>
        <fullName evidence="1">Uncharacterized protein</fullName>
    </submittedName>
</protein>
<sequence length="56" mass="6348">MTEKEGLSDRDIKRLTDKLLARLLPQLARMIARHPDALVIERVDINTLPVTLRGGQ</sequence>
<dbReference type="STRING" id="178901.AmDm5_0487"/>
<comment type="caution">
    <text evidence="1">The sequence shown here is derived from an EMBL/GenBank/DDBJ whole genome shotgun (WGS) entry which is preliminary data.</text>
</comment>
<reference evidence="1 2" key="1">
    <citation type="submission" date="2016-03" db="EMBL/GenBank/DDBJ databases">
        <title>Draft genome sequence of Acetobacter malorum CECT 7742, a strain isolated from strawberry vinegar.</title>
        <authorList>
            <person name="Sainz F."/>
            <person name="Mas A."/>
            <person name="Torija M.J."/>
        </authorList>
    </citation>
    <scope>NUCLEOTIDE SEQUENCE [LARGE SCALE GENOMIC DNA]</scope>
    <source>
        <strain evidence="1 2">CECT 7742</strain>
    </source>
</reference>
<accession>A0A087PXE3</accession>
<proteinExistence type="predicted"/>
<gene>
    <name evidence="1" type="ORF">Amal_00495</name>
</gene>
<dbReference type="PATRIC" id="fig|178901.10.peg.477"/>
<dbReference type="AlphaFoldDB" id="A0A087PXE3"/>
<dbReference type="Proteomes" id="UP000077349">
    <property type="component" value="Unassembled WGS sequence"/>
</dbReference>